<evidence type="ECO:0000313" key="2">
    <source>
        <dbReference type="Proteomes" id="UP000199051"/>
    </source>
</evidence>
<sequence>MRVSIHAPGPEGHGVVRHAALVADLVRGRGIRTDATDVDLAHAQFTDSLHGAGIAQATTVFLDWATTAPRPLVVTLHDVPGGDPGDERDRARTHGYRRVAAVCDAVVVSSRHEAVKARGFTDRPVHVIDLPLTPMPDPGPRPWWADRPVLGVLGFIYPGKGHAEAVAAAARSPLKPRVVAAGAVSPGHAGLVRSLGDQARAHGVDLVITGPLSDAAMAAAAMAITVPLALNHRVSASGTLLTWWQARRRPLATPGEYARELHQRHPHGLTLCADESELDTAVAGALRRSESTWLDQVPAWPDAGAAHARLYHSLCAVPAC</sequence>
<dbReference type="RefSeq" id="WP_143073691.1">
    <property type="nucleotide sequence ID" value="NZ_FOGI01000015.1"/>
</dbReference>
<dbReference type="SUPFAM" id="SSF53756">
    <property type="entry name" value="UDP-Glycosyltransferase/glycogen phosphorylase"/>
    <property type="match status" value="1"/>
</dbReference>
<dbReference type="Proteomes" id="UP000199051">
    <property type="component" value="Unassembled WGS sequence"/>
</dbReference>
<dbReference type="Gene3D" id="3.40.50.2000">
    <property type="entry name" value="Glycogen Phosphorylase B"/>
    <property type="match status" value="1"/>
</dbReference>
<dbReference type="AlphaFoldDB" id="A0A1H9XHC6"/>
<organism evidence="1 2">
    <name type="scientific">Actinokineospora terrae</name>
    <dbReference type="NCBI Taxonomy" id="155974"/>
    <lineage>
        <taxon>Bacteria</taxon>
        <taxon>Bacillati</taxon>
        <taxon>Actinomycetota</taxon>
        <taxon>Actinomycetes</taxon>
        <taxon>Pseudonocardiales</taxon>
        <taxon>Pseudonocardiaceae</taxon>
        <taxon>Actinokineospora</taxon>
    </lineage>
</organism>
<name>A0A1H9XHC6_9PSEU</name>
<evidence type="ECO:0000313" key="1">
    <source>
        <dbReference type="EMBL" id="SES45237.1"/>
    </source>
</evidence>
<dbReference type="STRING" id="155974.SAMN04487818_11545"/>
<dbReference type="EMBL" id="FOGI01000015">
    <property type="protein sequence ID" value="SES45237.1"/>
    <property type="molecule type" value="Genomic_DNA"/>
</dbReference>
<reference evidence="2" key="1">
    <citation type="submission" date="2016-10" db="EMBL/GenBank/DDBJ databases">
        <authorList>
            <person name="Varghese N."/>
            <person name="Submissions S."/>
        </authorList>
    </citation>
    <scope>NUCLEOTIDE SEQUENCE [LARGE SCALE GENOMIC DNA]</scope>
    <source>
        <strain evidence="2">DSM 44260</strain>
    </source>
</reference>
<protein>
    <submittedName>
        <fullName evidence="1">Uncharacterized protein</fullName>
    </submittedName>
</protein>
<accession>A0A1H9XHC6</accession>
<gene>
    <name evidence="1" type="ORF">SAMN04487818_11545</name>
</gene>
<proteinExistence type="predicted"/>
<keyword evidence="2" id="KW-1185">Reference proteome</keyword>